<dbReference type="Proteomes" id="UP000748756">
    <property type="component" value="Unassembled WGS sequence"/>
</dbReference>
<dbReference type="Pfam" id="PF24681">
    <property type="entry name" value="Kelch_KLHDC2_KLHL20_DRC7"/>
    <property type="match status" value="1"/>
</dbReference>
<feature type="transmembrane region" description="Helical" evidence="4">
    <location>
        <begin position="383"/>
        <end position="406"/>
    </location>
</feature>
<name>A0A9P5S161_9FUNG</name>
<accession>A0A9P5S161</accession>
<dbReference type="InterPro" id="IPR015915">
    <property type="entry name" value="Kelch-typ_b-propeller"/>
</dbReference>
<evidence type="ECO:0000256" key="2">
    <source>
        <dbReference type="ARBA" id="ARBA00022737"/>
    </source>
</evidence>
<organism evidence="5 6">
    <name type="scientific">Linnemannia schmuckeri</name>
    <dbReference type="NCBI Taxonomy" id="64567"/>
    <lineage>
        <taxon>Eukaryota</taxon>
        <taxon>Fungi</taxon>
        <taxon>Fungi incertae sedis</taxon>
        <taxon>Mucoromycota</taxon>
        <taxon>Mortierellomycotina</taxon>
        <taxon>Mortierellomycetes</taxon>
        <taxon>Mortierellales</taxon>
        <taxon>Mortierellaceae</taxon>
        <taxon>Linnemannia</taxon>
    </lineage>
</organism>
<keyword evidence="6" id="KW-1185">Reference proteome</keyword>
<dbReference type="InterPro" id="IPR011043">
    <property type="entry name" value="Gal_Oxase/kelch_b-propeller"/>
</dbReference>
<gene>
    <name evidence="5" type="ORF">BG015_005868</name>
</gene>
<dbReference type="SUPFAM" id="SSF117281">
    <property type="entry name" value="Kelch motif"/>
    <property type="match status" value="1"/>
</dbReference>
<dbReference type="PANTHER" id="PTHR46093">
    <property type="entry name" value="ACYL-COA-BINDING DOMAIN-CONTAINING PROTEIN 5"/>
    <property type="match status" value="1"/>
</dbReference>
<keyword evidence="2" id="KW-0677">Repeat</keyword>
<keyword evidence="1" id="KW-0880">Kelch repeat</keyword>
<evidence type="ECO:0000256" key="3">
    <source>
        <dbReference type="SAM" id="MobiDB-lite"/>
    </source>
</evidence>
<feature type="region of interest" description="Disordered" evidence="3">
    <location>
        <begin position="317"/>
        <end position="343"/>
    </location>
</feature>
<dbReference type="Gene3D" id="2.120.10.80">
    <property type="entry name" value="Kelch-type beta propeller"/>
    <property type="match status" value="2"/>
</dbReference>
<reference evidence="5" key="1">
    <citation type="journal article" date="2020" name="Fungal Divers.">
        <title>Resolving the Mortierellaceae phylogeny through synthesis of multi-gene phylogenetics and phylogenomics.</title>
        <authorList>
            <person name="Vandepol N."/>
            <person name="Liber J."/>
            <person name="Desiro A."/>
            <person name="Na H."/>
            <person name="Kennedy M."/>
            <person name="Barry K."/>
            <person name="Grigoriev I.V."/>
            <person name="Miller A.N."/>
            <person name="O'Donnell K."/>
            <person name="Stajich J.E."/>
            <person name="Bonito G."/>
        </authorList>
    </citation>
    <scope>NUCLEOTIDE SEQUENCE</scope>
    <source>
        <strain evidence="5">NRRL 6426</strain>
    </source>
</reference>
<keyword evidence="4" id="KW-1133">Transmembrane helix</keyword>
<keyword evidence="4" id="KW-0812">Transmembrane</keyword>
<dbReference type="OrthoDB" id="432528at2759"/>
<comment type="caution">
    <text evidence="5">The sequence shown here is derived from an EMBL/GenBank/DDBJ whole genome shotgun (WGS) entry which is preliminary data.</text>
</comment>
<evidence type="ECO:0000256" key="1">
    <source>
        <dbReference type="ARBA" id="ARBA00022441"/>
    </source>
</evidence>
<evidence type="ECO:0000256" key="4">
    <source>
        <dbReference type="SAM" id="Phobius"/>
    </source>
</evidence>
<keyword evidence="4" id="KW-0472">Membrane</keyword>
<dbReference type="AlphaFoldDB" id="A0A9P5S161"/>
<sequence>MVYFAAYTTVDENTLYIQGGANVAISSTTYNQFFSLDLTRSWNTSNPPWSEVPTAAGGRIPARLKTSFHSMSLSKDRKTLTIWDMYNAPPYGVNFRLDTNKWEDLPALPQIPSDLKVLKAATDATTDRVYLPGGSPGNRMLAYDPSSKTSTGLAMPPGGTAASWNMYTFAWNDVRRSFLYFGGYDPVGSSFFYEYAPAAATPWTTLTSSGSVPPLLADSCMVSAYSGAKMVVFGGRSSGKISGSLYILDVPTMTWSLGPSSQPRMAMVCSVSGDNFIVWGGVSWDDSAANVLLPGTPIVYDMYSAQWTTTFIAKKDTPARPVATTQPPGTGTSGGGGTSTGAGLIGGTVTGVPAIGNTVPGPSEVGDAVTEGAEAPKSNTAAIIGGAVGGGVVIVSIAVVVGMVVFKRRRHRRRESLPKEFWNI</sequence>
<evidence type="ECO:0000313" key="5">
    <source>
        <dbReference type="EMBL" id="KAF9152042.1"/>
    </source>
</evidence>
<protein>
    <recommendedName>
        <fullName evidence="7">Kelch repeat protein</fullName>
    </recommendedName>
</protein>
<evidence type="ECO:0008006" key="7">
    <source>
        <dbReference type="Google" id="ProtNLM"/>
    </source>
</evidence>
<dbReference type="SUPFAM" id="SSF50965">
    <property type="entry name" value="Galactose oxidase, central domain"/>
    <property type="match status" value="1"/>
</dbReference>
<proteinExistence type="predicted"/>
<feature type="compositionally biased region" description="Gly residues" evidence="3">
    <location>
        <begin position="331"/>
        <end position="343"/>
    </location>
</feature>
<dbReference type="PANTHER" id="PTHR46093:SF18">
    <property type="entry name" value="FIBRONECTIN TYPE-III DOMAIN-CONTAINING PROTEIN"/>
    <property type="match status" value="1"/>
</dbReference>
<evidence type="ECO:0000313" key="6">
    <source>
        <dbReference type="Proteomes" id="UP000748756"/>
    </source>
</evidence>
<dbReference type="EMBL" id="JAAAUQ010000273">
    <property type="protein sequence ID" value="KAF9152042.1"/>
    <property type="molecule type" value="Genomic_DNA"/>
</dbReference>